<dbReference type="Proteomes" id="UP000002969">
    <property type="component" value="Unassembled WGS sequence"/>
</dbReference>
<proteinExistence type="predicted"/>
<accession>A0ABN0AU65</accession>
<evidence type="ECO:0000313" key="3">
    <source>
        <dbReference type="Proteomes" id="UP000002969"/>
    </source>
</evidence>
<sequence length="48" mass="5444">MILLTKKNREKTIDKKLPVISDINTASSKNEHSGQPLEIRSEKVPIDQ</sequence>
<keyword evidence="3" id="KW-1185">Reference proteome</keyword>
<gene>
    <name evidence="2" type="ORF">HMPREF0204_11201</name>
</gene>
<evidence type="ECO:0000313" key="2">
    <source>
        <dbReference type="EMBL" id="EFK36644.1"/>
    </source>
</evidence>
<dbReference type="EMBL" id="ACKQ02000004">
    <property type="protein sequence ID" value="EFK36644.1"/>
    <property type="molecule type" value="Genomic_DNA"/>
</dbReference>
<feature type="region of interest" description="Disordered" evidence="1">
    <location>
        <begin position="24"/>
        <end position="48"/>
    </location>
</feature>
<organism evidence="2 3">
    <name type="scientific">Chryseobacterium gleum ATCC 35910</name>
    <dbReference type="NCBI Taxonomy" id="525257"/>
    <lineage>
        <taxon>Bacteria</taxon>
        <taxon>Pseudomonadati</taxon>
        <taxon>Bacteroidota</taxon>
        <taxon>Flavobacteriia</taxon>
        <taxon>Flavobacteriales</taxon>
        <taxon>Weeksellaceae</taxon>
        <taxon>Chryseobacterium group</taxon>
        <taxon>Chryseobacterium</taxon>
    </lineage>
</organism>
<protein>
    <submittedName>
        <fullName evidence="2">Uncharacterized protein</fullName>
    </submittedName>
</protein>
<feature type="compositionally biased region" description="Basic and acidic residues" evidence="1">
    <location>
        <begin position="39"/>
        <end position="48"/>
    </location>
</feature>
<comment type="caution">
    <text evidence="2">The sequence shown here is derived from an EMBL/GenBank/DDBJ whole genome shotgun (WGS) entry which is preliminary data.</text>
</comment>
<name>A0ABN0AU65_CHRGE</name>
<evidence type="ECO:0000256" key="1">
    <source>
        <dbReference type="SAM" id="MobiDB-lite"/>
    </source>
</evidence>
<reference evidence="2" key="1">
    <citation type="submission" date="2010-06" db="EMBL/GenBank/DDBJ databases">
        <authorList>
            <person name="Muzny D."/>
            <person name="Qin X."/>
            <person name="Buhay C."/>
            <person name="Dugan-Rocha S."/>
            <person name="Ding Y."/>
            <person name="Chen G."/>
            <person name="Hawes A."/>
            <person name="Holder M."/>
            <person name="Jhangiani S."/>
            <person name="Johnson A."/>
            <person name="Khan Z."/>
            <person name="Li Z."/>
            <person name="Liu W."/>
            <person name="Liu X."/>
            <person name="Perez L."/>
            <person name="Shen H."/>
            <person name="Wang Q."/>
            <person name="Watt J."/>
            <person name="Xi L."/>
            <person name="Xin Y."/>
            <person name="Zhou J."/>
            <person name="Deng J."/>
            <person name="Jiang H."/>
            <person name="Liu Y."/>
            <person name="Qu J."/>
            <person name="Song X.-Z."/>
            <person name="Zhang L."/>
            <person name="Villasana D."/>
            <person name="Johnson A."/>
            <person name="Liu J."/>
            <person name="Liyanage D."/>
            <person name="Lorensuhewa L."/>
            <person name="Robinson T."/>
            <person name="Song A."/>
            <person name="Song B.-B."/>
            <person name="Dinh H."/>
            <person name="Thornton R."/>
            <person name="Coyle M."/>
            <person name="Francisco L."/>
            <person name="Jackson L."/>
            <person name="Javaid M."/>
            <person name="Korchina V."/>
            <person name="Kovar C."/>
            <person name="Mata R."/>
            <person name="Mathew T."/>
            <person name="Ngo R."/>
            <person name="Nguyen L."/>
            <person name="Nguyen N."/>
            <person name="Okwuonu G."/>
            <person name="Ongeri F."/>
            <person name="Pham C."/>
            <person name="Simmons D."/>
            <person name="Wilczek-Boney K."/>
            <person name="Hale W."/>
            <person name="Jakkamsetti A."/>
            <person name="Pham P."/>
            <person name="Ruth R."/>
            <person name="San Lucas F."/>
            <person name="Warren J."/>
            <person name="Zhang J."/>
            <person name="Zhao Z."/>
            <person name="Zhou C."/>
            <person name="Zhu D."/>
            <person name="Lee S."/>
            <person name="Bess C."/>
            <person name="Blankenburg K."/>
            <person name="Forbes L."/>
            <person name="Fu Q."/>
            <person name="Gubbala S."/>
            <person name="Hirani K."/>
            <person name="Jayaseelan J.C."/>
            <person name="Lara F."/>
            <person name="Munidasa M."/>
            <person name="Palculict T."/>
            <person name="Patil S."/>
            <person name="Pu L.-L."/>
            <person name="Saada N."/>
            <person name="Tang L."/>
            <person name="Weissenberger G."/>
            <person name="Zhu Y."/>
            <person name="Hemphill L."/>
            <person name="Shang Y."/>
            <person name="Youmans B."/>
            <person name="Ayvaz T."/>
            <person name="Ross M."/>
            <person name="Santibanez J."/>
            <person name="Aqrawi P."/>
            <person name="Gross S."/>
            <person name="Joshi V."/>
            <person name="Fowler G."/>
            <person name="Nazareth L."/>
            <person name="Reid J."/>
            <person name="Worley K."/>
            <person name="Petrosino J."/>
            <person name="Highlander S."/>
            <person name="Gibbs R."/>
        </authorList>
    </citation>
    <scope>NUCLEOTIDE SEQUENCE [LARGE SCALE GENOMIC DNA]</scope>
    <source>
        <strain evidence="2">ATCC 35910</strain>
    </source>
</reference>